<proteinExistence type="predicted"/>
<evidence type="ECO:0000313" key="2">
    <source>
        <dbReference type="EMBL" id="EAQ93558.1"/>
    </source>
</evidence>
<feature type="compositionally biased region" description="Polar residues" evidence="1">
    <location>
        <begin position="486"/>
        <end position="510"/>
    </location>
</feature>
<feature type="region of interest" description="Disordered" evidence="1">
    <location>
        <begin position="384"/>
        <end position="418"/>
    </location>
</feature>
<dbReference type="VEuPathDB" id="FungiDB:CHGG_01793"/>
<dbReference type="AlphaFoldDB" id="Q2HDB1"/>
<dbReference type="EMBL" id="CH408029">
    <property type="protein sequence ID" value="EAQ93558.1"/>
    <property type="molecule type" value="Genomic_DNA"/>
</dbReference>
<gene>
    <name evidence="2" type="ORF">CHGG_01793</name>
</gene>
<reference evidence="3" key="1">
    <citation type="journal article" date="2015" name="Genome Announc.">
        <title>Draft genome sequence of the cellulolytic fungus Chaetomium globosum.</title>
        <authorList>
            <person name="Cuomo C.A."/>
            <person name="Untereiner W.A."/>
            <person name="Ma L.-J."/>
            <person name="Grabherr M."/>
            <person name="Birren B.W."/>
        </authorList>
    </citation>
    <scope>NUCLEOTIDE SEQUENCE [LARGE SCALE GENOMIC DNA]</scope>
    <source>
        <strain evidence="3">ATCC 6205 / CBS 148.51 / DSM 1962 / NBRC 6347 / NRRL 1970</strain>
    </source>
</reference>
<dbReference type="STRING" id="306901.Q2HDB1"/>
<dbReference type="GeneID" id="4386587"/>
<feature type="compositionally biased region" description="Polar residues" evidence="1">
    <location>
        <begin position="524"/>
        <end position="545"/>
    </location>
</feature>
<dbReference type="OrthoDB" id="3439512at2759"/>
<keyword evidence="3" id="KW-1185">Reference proteome</keyword>
<evidence type="ECO:0000313" key="3">
    <source>
        <dbReference type="Proteomes" id="UP000001056"/>
    </source>
</evidence>
<dbReference type="InParanoid" id="Q2HDB1"/>
<dbReference type="OMA" id="MDGVGYW"/>
<evidence type="ECO:0000256" key="1">
    <source>
        <dbReference type="SAM" id="MobiDB-lite"/>
    </source>
</evidence>
<dbReference type="RefSeq" id="XP_001221014.1">
    <property type="nucleotide sequence ID" value="XM_001221013.1"/>
</dbReference>
<dbReference type="eggNOG" id="ENOG502SD2N">
    <property type="taxonomic scope" value="Eukaryota"/>
</dbReference>
<feature type="region of interest" description="Disordered" evidence="1">
    <location>
        <begin position="485"/>
        <end position="546"/>
    </location>
</feature>
<dbReference type="Proteomes" id="UP000001056">
    <property type="component" value="Unassembled WGS sequence"/>
</dbReference>
<dbReference type="HOGENOM" id="CLU_312073_0_0_1"/>
<sequence>MDTSRPLMTEFYLTTLWTYTPKAVEEVIRDMEAKKFERAEFVYDRDYSWFKVSCREDQVDEIRWQFCLLAREFEDDVFDDSEEDLLSLDGSLKPSFENEWFTQDDPPPDVGEVDEQYCRPSALDKYPCVELWDDLDKGNEPYSYWEIITPNQARALVSELGIAFSPALAGRLVFIGGHKKQSIGEAMERLRVLLSVRKLSSPPPRVDHLVYAEDSRSPVTPGLTADIRYLTNIDPKLVSSTLIDRLLVANLADSYEILYREASSIRICPWSPHKGCYVSLLGPKVAARPRDKTALGNRPAIFTRMIDKYTPTKEPNFVEQNHIGSEASFQVGTWVQNVPIPEESVRRAAHYVLDTGSQAAANPSSVPEHEDLMDFNDDETTLCPGSPTAATSRTATGTPALTGAKTEKSASRQPPSALRAQLGVSRAKEMMGSQNEELAFAGDGSLIDMLAAVDTRSAEDMPRSTINWGMAPLIPLPVDNPAAGAGNSTLNLTSNLPMSRGVPQQGTSAEDSPGEILTEKHTATRQVSGGNTSQSHGLTNPSAQLSLRPAPWPGTGASGGLPVAGGFVNEIHAAMAKLLVTGPYRRGKVEVRAEFGRIILEKVDKTGLAFNNESTPSEGWEKAMLLQRLKSDFGGNQNIHFTKILSAYAPNIEDMINIEVEGAPIWENKPSCASTTYSFYCALRLSKHIPPFIVDIEDDGTLSAELSYSIRLNDNVQEWDKPKPIYVHAICRHWDLRMVMNHVKTDEVEAVYGSYARSLMQSLSILRNENGALELQFAVPTESFMDVREVRILTKWRHASVDRHSALEITEVQQMKTEPYSGGPYSKASWNSYEGKHSRPWSNRMIKDSKGEVARWYEAAVVSAELEDMCRQNALLKVGIKADWEVEDLEHRGVFAALYAPALHMVRAMDHVGRLDDNNLSQTNGHLLRQPNDRPPPQVVGSSVVKMGNKKGR</sequence>
<feature type="compositionally biased region" description="Polar residues" evidence="1">
    <location>
        <begin position="388"/>
        <end position="399"/>
    </location>
</feature>
<protein>
    <submittedName>
        <fullName evidence="2">Uncharacterized protein</fullName>
    </submittedName>
</protein>
<accession>Q2HDB1</accession>
<name>Q2HDB1_CHAGB</name>
<feature type="region of interest" description="Disordered" evidence="1">
    <location>
        <begin position="917"/>
        <end position="953"/>
    </location>
</feature>
<organism evidence="2 3">
    <name type="scientific">Chaetomium globosum (strain ATCC 6205 / CBS 148.51 / DSM 1962 / NBRC 6347 / NRRL 1970)</name>
    <name type="common">Soil fungus</name>
    <dbReference type="NCBI Taxonomy" id="306901"/>
    <lineage>
        <taxon>Eukaryota</taxon>
        <taxon>Fungi</taxon>
        <taxon>Dikarya</taxon>
        <taxon>Ascomycota</taxon>
        <taxon>Pezizomycotina</taxon>
        <taxon>Sordariomycetes</taxon>
        <taxon>Sordariomycetidae</taxon>
        <taxon>Sordariales</taxon>
        <taxon>Chaetomiaceae</taxon>
        <taxon>Chaetomium</taxon>
    </lineage>
</organism>